<reference evidence="5 6" key="1">
    <citation type="submission" date="2023-10" db="EMBL/GenBank/DDBJ databases">
        <title>Genomes of two closely related lineages of the louse Polyplax serrata with different host specificities.</title>
        <authorList>
            <person name="Martinu J."/>
            <person name="Tarabai H."/>
            <person name="Stefka J."/>
            <person name="Hypsa V."/>
        </authorList>
    </citation>
    <scope>NUCLEOTIDE SEQUENCE [LARGE SCALE GENOMIC DNA]</scope>
    <source>
        <strain evidence="5">HR10_N</strain>
    </source>
</reference>
<dbReference type="PANTHER" id="PTHR31952">
    <property type="entry name" value="CB1 CANNABINOID RECEPTOR-INTERACTING PROTEIN 1"/>
    <property type="match status" value="1"/>
</dbReference>
<dbReference type="InterPro" id="IPR029204">
    <property type="entry name" value="CNRIP1"/>
</dbReference>
<gene>
    <name evidence="5" type="ORF">RUM43_011689</name>
</gene>
<evidence type="ECO:0000313" key="6">
    <source>
        <dbReference type="Proteomes" id="UP001372834"/>
    </source>
</evidence>
<comment type="caution">
    <text evidence="5">The sequence shown here is derived from an EMBL/GenBank/DDBJ whole genome shotgun (WGS) entry which is preliminary data.</text>
</comment>
<comment type="function">
    <text evidence="1">Suppresses cannabinoid receptor CNR1-mediated tonic inhibition of voltage-gated calcium channels.</text>
</comment>
<dbReference type="GO" id="GO:0031718">
    <property type="term" value="F:type 1 cannabinoid receptor binding"/>
    <property type="evidence" value="ECO:0007669"/>
    <property type="project" value="TreeGrafter"/>
</dbReference>
<accession>A0AAN8P5J9</accession>
<dbReference type="Proteomes" id="UP001372834">
    <property type="component" value="Unassembled WGS sequence"/>
</dbReference>
<sequence length="208" mass="23502">MKGTESKRAKEGEHEKESGGKCCLQAMGNYMHARALDFWVKETKATTPPMAATITLSMRKAPEGSPVYCKMEKNERFTQPKTVKLHADSTYRMDVSFIPPRNLEFLTIDGNEITARERSRDSTANAYSTYYSTKGLTPSRRGTRQIMTITMKVQGSGDVSTRIQVKVYNQTDVAHCEWGSKLHCIELDCSNNGANIIKETYRKIEKDN</sequence>
<evidence type="ECO:0000256" key="4">
    <source>
        <dbReference type="ARBA" id="ARBA00026030"/>
    </source>
</evidence>
<evidence type="ECO:0000313" key="5">
    <source>
        <dbReference type="EMBL" id="KAK6621383.1"/>
    </source>
</evidence>
<proteinExistence type="inferred from homology"/>
<comment type="similarity">
    <text evidence="2">Belongs to the CNRIP family.</text>
</comment>
<protein>
    <recommendedName>
        <fullName evidence="3">CB1 cannabinoid receptor-interacting protein 1</fullName>
    </recommendedName>
</protein>
<comment type="subunit">
    <text evidence="4">Interacts with the cannabinoid receptor CNR1 (via C-terminus). Does not interact with cannabinoid receptor CNR2.</text>
</comment>
<evidence type="ECO:0000256" key="3">
    <source>
        <dbReference type="ARBA" id="ARBA00015651"/>
    </source>
</evidence>
<dbReference type="PANTHER" id="PTHR31952:SF1">
    <property type="entry name" value="CB1 CANNABINOID RECEPTOR-INTERACTING PROTEIN 1"/>
    <property type="match status" value="1"/>
</dbReference>
<evidence type="ECO:0000256" key="1">
    <source>
        <dbReference type="ARBA" id="ARBA00003884"/>
    </source>
</evidence>
<dbReference type="AlphaFoldDB" id="A0AAN8P5J9"/>
<dbReference type="EMBL" id="JAWJWE010000039">
    <property type="protein sequence ID" value="KAK6621383.1"/>
    <property type="molecule type" value="Genomic_DNA"/>
</dbReference>
<organism evidence="5 6">
    <name type="scientific">Polyplax serrata</name>
    <name type="common">Common mouse louse</name>
    <dbReference type="NCBI Taxonomy" id="468196"/>
    <lineage>
        <taxon>Eukaryota</taxon>
        <taxon>Metazoa</taxon>
        <taxon>Ecdysozoa</taxon>
        <taxon>Arthropoda</taxon>
        <taxon>Hexapoda</taxon>
        <taxon>Insecta</taxon>
        <taxon>Pterygota</taxon>
        <taxon>Neoptera</taxon>
        <taxon>Paraneoptera</taxon>
        <taxon>Psocodea</taxon>
        <taxon>Troctomorpha</taxon>
        <taxon>Phthiraptera</taxon>
        <taxon>Anoplura</taxon>
        <taxon>Polyplacidae</taxon>
        <taxon>Polyplax</taxon>
    </lineage>
</organism>
<dbReference type="GO" id="GO:0005886">
    <property type="term" value="C:plasma membrane"/>
    <property type="evidence" value="ECO:0007669"/>
    <property type="project" value="TreeGrafter"/>
</dbReference>
<evidence type="ECO:0000256" key="2">
    <source>
        <dbReference type="ARBA" id="ARBA00007288"/>
    </source>
</evidence>
<name>A0AAN8P5J9_POLSC</name>
<dbReference type="Pfam" id="PF15043">
    <property type="entry name" value="CNRIP1"/>
    <property type="match status" value="1"/>
</dbReference>